<dbReference type="AlphaFoldDB" id="A0A3P7PEK4"/>
<dbReference type="GO" id="GO:0043565">
    <property type="term" value="F:sequence-specific DNA binding"/>
    <property type="evidence" value="ECO:0007669"/>
    <property type="project" value="InterPro"/>
</dbReference>
<feature type="transmembrane region" description="Helical" evidence="4">
    <location>
        <begin position="6"/>
        <end position="28"/>
    </location>
</feature>
<dbReference type="RefSeq" id="WP_125137625.1">
    <property type="nucleotide sequence ID" value="NZ_LR130778.1"/>
</dbReference>
<keyword evidence="4" id="KW-0812">Transmembrane</keyword>
<keyword evidence="1" id="KW-0805">Transcription regulation</keyword>
<accession>A0A3P7PEK4</accession>
<dbReference type="SUPFAM" id="SSF46689">
    <property type="entry name" value="Homeodomain-like"/>
    <property type="match status" value="2"/>
</dbReference>
<proteinExistence type="predicted"/>
<keyword evidence="4" id="KW-0472">Membrane</keyword>
<keyword evidence="3" id="KW-0804">Transcription</keyword>
<dbReference type="SMART" id="SM00342">
    <property type="entry name" value="HTH_ARAC"/>
    <property type="match status" value="1"/>
</dbReference>
<dbReference type="PANTHER" id="PTHR43280">
    <property type="entry name" value="ARAC-FAMILY TRANSCRIPTIONAL REGULATOR"/>
    <property type="match status" value="1"/>
</dbReference>
<reference evidence="6 7" key="1">
    <citation type="submission" date="2018-09" db="EMBL/GenBank/DDBJ databases">
        <authorList>
            <person name="Postec A."/>
        </authorList>
    </citation>
    <scope>NUCLEOTIDE SEQUENCE [LARGE SCALE GENOMIC DNA]</scope>
    <source>
        <strain evidence="6">70B-A</strain>
    </source>
</reference>
<evidence type="ECO:0000259" key="5">
    <source>
        <dbReference type="PROSITE" id="PS01124"/>
    </source>
</evidence>
<dbReference type="GO" id="GO:0003700">
    <property type="term" value="F:DNA-binding transcription factor activity"/>
    <property type="evidence" value="ECO:0007669"/>
    <property type="project" value="InterPro"/>
</dbReference>
<gene>
    <name evidence="6" type="ORF">PATL70BA_2602</name>
</gene>
<dbReference type="Gene3D" id="1.10.10.60">
    <property type="entry name" value="Homeodomain-like"/>
    <property type="match status" value="2"/>
</dbReference>
<name>A0A3P7PEK4_9FIRM</name>
<keyword evidence="2" id="KW-0238">DNA-binding</keyword>
<evidence type="ECO:0000313" key="7">
    <source>
        <dbReference type="Proteomes" id="UP000279029"/>
    </source>
</evidence>
<protein>
    <recommendedName>
        <fullName evidence="5">HTH araC/xylS-type domain-containing protein</fullName>
    </recommendedName>
</protein>
<dbReference type="OrthoDB" id="9813413at2"/>
<evidence type="ECO:0000313" key="6">
    <source>
        <dbReference type="EMBL" id="VDN48503.1"/>
    </source>
</evidence>
<dbReference type="PANTHER" id="PTHR43280:SF10">
    <property type="entry name" value="REGULATORY PROTEIN POCR"/>
    <property type="match status" value="1"/>
</dbReference>
<evidence type="ECO:0000256" key="3">
    <source>
        <dbReference type="ARBA" id="ARBA00023163"/>
    </source>
</evidence>
<evidence type="ECO:0000256" key="4">
    <source>
        <dbReference type="SAM" id="Phobius"/>
    </source>
</evidence>
<dbReference type="Gene3D" id="3.30.450.20">
    <property type="entry name" value="PAS domain"/>
    <property type="match status" value="1"/>
</dbReference>
<organism evidence="6 7">
    <name type="scientific">Petrocella atlantisensis</name>
    <dbReference type="NCBI Taxonomy" id="2173034"/>
    <lineage>
        <taxon>Bacteria</taxon>
        <taxon>Bacillati</taxon>
        <taxon>Bacillota</taxon>
        <taxon>Clostridia</taxon>
        <taxon>Lachnospirales</taxon>
        <taxon>Vallitaleaceae</taxon>
        <taxon>Petrocella</taxon>
    </lineage>
</organism>
<dbReference type="InterPro" id="IPR018060">
    <property type="entry name" value="HTH_AraC"/>
</dbReference>
<keyword evidence="4" id="KW-1133">Transmembrane helix</keyword>
<dbReference type="EMBL" id="LR130778">
    <property type="protein sequence ID" value="VDN48503.1"/>
    <property type="molecule type" value="Genomic_DNA"/>
</dbReference>
<keyword evidence="7" id="KW-1185">Reference proteome</keyword>
<evidence type="ECO:0000256" key="1">
    <source>
        <dbReference type="ARBA" id="ARBA00023015"/>
    </source>
</evidence>
<feature type="domain" description="HTH araC/xylS-type" evidence="5">
    <location>
        <begin position="621"/>
        <end position="719"/>
    </location>
</feature>
<evidence type="ECO:0000256" key="2">
    <source>
        <dbReference type="ARBA" id="ARBA00023125"/>
    </source>
</evidence>
<feature type="transmembrane region" description="Helical" evidence="4">
    <location>
        <begin position="291"/>
        <end position="313"/>
    </location>
</feature>
<dbReference type="InterPro" id="IPR009057">
    <property type="entry name" value="Homeodomain-like_sf"/>
</dbReference>
<dbReference type="PROSITE" id="PS01124">
    <property type="entry name" value="HTH_ARAC_FAMILY_2"/>
    <property type="match status" value="1"/>
</dbReference>
<dbReference type="KEGG" id="cbar:PATL70BA_2602"/>
<sequence length="720" mass="84912">MTLLRNLFAMLFGVIIIPTLILMSINYYQTKTFIEDEAKLNNHQIVKQAKVATDSIISQTERISEQVAIDRSIQQFMFEQIDSTNYDDYQVIDDVYNVMTNFMVGTQYIQEISIYKLENNLLISTAETQQPAISIKTKEYIQKLSDTSPMKVWIEPNSSGVYWEQISDFHYVRFMYTNVDELVGFVVIRLKSNDFNRLINEMYIKKEGMLFIADQTGKLILSADNRYRNIVDLHITYDWFKEIENYKTIEIDGQEYFISLVTSDYNNWKYISLIDTFEIQSKLKIISNNTILLLVFFLIASLMLSFAMSKGIYNPIHLIKASLEGKTKKIHEYNFFRLLKGEDVDENELVGEQIHHPMKYQIVLIEFFKEVHDILDQDYISREFDDEEGIALRNILDEHIKTYLSNDRLIEFFYETKTRIVLLLRAEDENRTDDSKTMDMFEALIENYKQITNCQGTVVIGADTSFSDIKDSYEHLIKILKYKLEKKQMGIIDEKKFIYKAELKKLPYDYHTYLNNSLRASSLDECKAIILELEQVVKSEFYYASNFSFYYKDVLNTIIGYLYEIQYIHSKEMSDVIKSFSEFDKRFKSINEATKWTLQFITNIFTFLKEDGYNNYDNPVTKCIQFIESEYMNDISLNEVAERLGISVSYLSKQFKDETGINFKEYVTSTKIKKAKHLLNETNQTIEQIAKEIGYNSTLQMVRMFKKLENVTPSEYRKRS</sequence>
<dbReference type="Proteomes" id="UP000279029">
    <property type="component" value="Chromosome"/>
</dbReference>
<dbReference type="Pfam" id="PF12833">
    <property type="entry name" value="HTH_18"/>
    <property type="match status" value="1"/>
</dbReference>